<dbReference type="Proteomes" id="UP001595829">
    <property type="component" value="Unassembled WGS sequence"/>
</dbReference>
<dbReference type="InterPro" id="IPR000089">
    <property type="entry name" value="Biotin_lipoyl"/>
</dbReference>
<keyword evidence="9" id="KW-1185">Reference proteome</keyword>
<gene>
    <name evidence="8" type="ORF">ACFPM3_16855</name>
</gene>
<keyword evidence="4 6" id="KW-1133">Transmembrane helix</keyword>
<dbReference type="InterPro" id="IPR011053">
    <property type="entry name" value="Single_hybrid_motif"/>
</dbReference>
<dbReference type="PRINTS" id="PR01490">
    <property type="entry name" value="RTXTOXIND"/>
</dbReference>
<dbReference type="Gene3D" id="2.40.50.100">
    <property type="match status" value="1"/>
</dbReference>
<proteinExistence type="inferred from homology"/>
<feature type="domain" description="Lipoyl-binding" evidence="7">
    <location>
        <begin position="70"/>
        <end position="133"/>
    </location>
</feature>
<protein>
    <submittedName>
        <fullName evidence="8">DUF2118 domain-containing protein</fullName>
    </submittedName>
</protein>
<evidence type="ECO:0000256" key="4">
    <source>
        <dbReference type="ARBA" id="ARBA00022989"/>
    </source>
</evidence>
<evidence type="ECO:0000256" key="3">
    <source>
        <dbReference type="ARBA" id="ARBA00022692"/>
    </source>
</evidence>
<keyword evidence="3 6" id="KW-0812">Transmembrane</keyword>
<organism evidence="8 9">
    <name type="scientific">Streptomyces coeruleoprunus</name>
    <dbReference type="NCBI Taxonomy" id="285563"/>
    <lineage>
        <taxon>Bacteria</taxon>
        <taxon>Bacillati</taxon>
        <taxon>Actinomycetota</taxon>
        <taxon>Actinomycetes</taxon>
        <taxon>Kitasatosporales</taxon>
        <taxon>Streptomycetaceae</taxon>
        <taxon>Streptomyces</taxon>
    </lineage>
</organism>
<dbReference type="PANTHER" id="PTHR30386">
    <property type="entry name" value="MEMBRANE FUSION SUBUNIT OF EMRAB-TOLC MULTIDRUG EFFLUX PUMP"/>
    <property type="match status" value="1"/>
</dbReference>
<feature type="transmembrane region" description="Helical" evidence="6">
    <location>
        <begin position="29"/>
        <end position="48"/>
    </location>
</feature>
<dbReference type="SUPFAM" id="SSF51230">
    <property type="entry name" value="Single hybrid motif"/>
    <property type="match status" value="1"/>
</dbReference>
<comment type="caution">
    <text evidence="8">The sequence shown here is derived from an EMBL/GenBank/DDBJ whole genome shotgun (WGS) entry which is preliminary data.</text>
</comment>
<evidence type="ECO:0000256" key="2">
    <source>
        <dbReference type="ARBA" id="ARBA00009477"/>
    </source>
</evidence>
<evidence type="ECO:0000313" key="9">
    <source>
        <dbReference type="Proteomes" id="UP001595829"/>
    </source>
</evidence>
<dbReference type="InterPro" id="IPR050739">
    <property type="entry name" value="MFP"/>
</dbReference>
<dbReference type="EMBL" id="JBHSJD010000013">
    <property type="protein sequence ID" value="MFC5023811.1"/>
    <property type="molecule type" value="Genomic_DNA"/>
</dbReference>
<comment type="similarity">
    <text evidence="2">Belongs to the membrane fusion protein (MFP) (TC 8.A.1) family.</text>
</comment>
<dbReference type="RefSeq" id="WP_345687240.1">
    <property type="nucleotide sequence ID" value="NZ_BAABIT010000001.1"/>
</dbReference>
<sequence length="271" mass="27990">MQFRQQALSKLQSPEEIDLPVRFARPQGLLVLGVTVLAVIAASVWAVAGSVSSTLRAPGILTHARGSYVLQSPVAGQVTAVLAEEGERVRAGAPLVTVRTAQGDTVVRTIDAGRVTALAATIGAVVTTGADIAAVERIDGGGDGDAPLKAVVYVPADSGASVPVGASVDLTVQSVPSQRYGVLRGRVEAVGRTAQTSRRIAAFLGSDQLGEQFSRQGPPVAVLVALDRSPSTRTGYVWSTSDGPPFPLASMTLTTATVHLAAQRPIDWLLP</sequence>
<evidence type="ECO:0000259" key="7">
    <source>
        <dbReference type="Pfam" id="PF00364"/>
    </source>
</evidence>
<accession>A0ABV9XHJ2</accession>
<dbReference type="Pfam" id="PF00364">
    <property type="entry name" value="Biotin_lipoyl"/>
    <property type="match status" value="1"/>
</dbReference>
<reference evidence="9" key="1">
    <citation type="journal article" date="2019" name="Int. J. Syst. Evol. Microbiol.">
        <title>The Global Catalogue of Microorganisms (GCM) 10K type strain sequencing project: providing services to taxonomists for standard genome sequencing and annotation.</title>
        <authorList>
            <consortium name="The Broad Institute Genomics Platform"/>
            <consortium name="The Broad Institute Genome Sequencing Center for Infectious Disease"/>
            <person name="Wu L."/>
            <person name="Ma J."/>
        </authorList>
    </citation>
    <scope>NUCLEOTIDE SEQUENCE [LARGE SCALE GENOMIC DNA]</scope>
    <source>
        <strain evidence="9">CGMCC 4.1648</strain>
    </source>
</reference>
<name>A0ABV9XHJ2_9ACTN</name>
<comment type="subcellular location">
    <subcellularLocation>
        <location evidence="1">Membrane</location>
        <topology evidence="1">Single-pass membrane protein</topology>
    </subcellularLocation>
</comment>
<evidence type="ECO:0000256" key="1">
    <source>
        <dbReference type="ARBA" id="ARBA00004167"/>
    </source>
</evidence>
<evidence type="ECO:0000256" key="5">
    <source>
        <dbReference type="ARBA" id="ARBA00023136"/>
    </source>
</evidence>
<evidence type="ECO:0000256" key="6">
    <source>
        <dbReference type="SAM" id="Phobius"/>
    </source>
</evidence>
<evidence type="ECO:0000313" key="8">
    <source>
        <dbReference type="EMBL" id="MFC5023811.1"/>
    </source>
</evidence>
<dbReference type="PANTHER" id="PTHR30386:SF26">
    <property type="entry name" value="TRANSPORT PROTEIN COMB"/>
    <property type="match status" value="1"/>
</dbReference>
<keyword evidence="5 6" id="KW-0472">Membrane</keyword>